<dbReference type="eggNOG" id="COG0582">
    <property type="taxonomic scope" value="Bacteria"/>
</dbReference>
<dbReference type="Pfam" id="PF00589">
    <property type="entry name" value="Phage_integrase"/>
    <property type="match status" value="1"/>
</dbReference>
<dbReference type="SUPFAM" id="SSF47823">
    <property type="entry name" value="lambda integrase-like, N-terminal domain"/>
    <property type="match status" value="1"/>
</dbReference>
<evidence type="ECO:0000259" key="5">
    <source>
        <dbReference type="PROSITE" id="PS51898"/>
    </source>
</evidence>
<keyword evidence="2 4" id="KW-0238">DNA-binding</keyword>
<dbReference type="Gene3D" id="1.10.443.10">
    <property type="entry name" value="Intergrase catalytic core"/>
    <property type="match status" value="1"/>
</dbReference>
<evidence type="ECO:0000256" key="3">
    <source>
        <dbReference type="ARBA" id="ARBA00023172"/>
    </source>
</evidence>
<dbReference type="AlphaFoldDB" id="D7DHU9"/>
<feature type="domain" description="Core-binding (CB)" evidence="6">
    <location>
        <begin position="1"/>
        <end position="87"/>
    </location>
</feature>
<dbReference type="PANTHER" id="PTHR34605:SF4">
    <property type="entry name" value="DNA ADENINE METHYLTRANSFERASE"/>
    <property type="match status" value="1"/>
</dbReference>
<dbReference type="Gene3D" id="1.10.150.130">
    <property type="match status" value="1"/>
</dbReference>
<dbReference type="PROSITE" id="PS51900">
    <property type="entry name" value="CB"/>
    <property type="match status" value="1"/>
</dbReference>
<dbReference type="KEGG" id="meh:M301_1251"/>
<organism evidence="7 8">
    <name type="scientific">Methylotenera versatilis (strain 301)</name>
    <dbReference type="NCBI Taxonomy" id="666681"/>
    <lineage>
        <taxon>Bacteria</taxon>
        <taxon>Pseudomonadati</taxon>
        <taxon>Pseudomonadota</taxon>
        <taxon>Betaproteobacteria</taxon>
        <taxon>Nitrosomonadales</taxon>
        <taxon>Methylophilaceae</taxon>
        <taxon>Methylotenera</taxon>
    </lineage>
</organism>
<dbReference type="InterPro" id="IPR044068">
    <property type="entry name" value="CB"/>
</dbReference>
<dbReference type="OrthoDB" id="8630841at2"/>
<reference evidence="7 8" key="2">
    <citation type="journal article" date="2011" name="J. Bacteriol.">
        <title>Genomes of three methylotrophs from a single niche uncover genetic and metabolic divergence of Methylophilaceae.</title>
        <authorList>
            <person name="Lapidus A."/>
            <person name="Clum A."/>
            <person name="Labutti K."/>
            <person name="Kaluzhnaya M.G."/>
            <person name="Lim S."/>
            <person name="Beck D.A."/>
            <person name="Glavina Del Rio T."/>
            <person name="Nolan M."/>
            <person name="Mavromatis K."/>
            <person name="Huntemann M."/>
            <person name="Lucas S."/>
            <person name="Lidstrom M.E."/>
            <person name="Ivanova N."/>
            <person name="Chistoserdova L."/>
        </authorList>
    </citation>
    <scope>NUCLEOTIDE SEQUENCE [LARGE SCALE GENOMIC DNA]</scope>
    <source>
        <strain evidence="7 8">301</strain>
    </source>
</reference>
<evidence type="ECO:0000313" key="8">
    <source>
        <dbReference type="Proteomes" id="UP000000383"/>
    </source>
</evidence>
<dbReference type="InterPro" id="IPR010998">
    <property type="entry name" value="Integrase_recombinase_N"/>
</dbReference>
<dbReference type="InterPro" id="IPR011010">
    <property type="entry name" value="DNA_brk_join_enz"/>
</dbReference>
<dbReference type="EMBL" id="CP002056">
    <property type="protein sequence ID" value="ADI29634.1"/>
    <property type="molecule type" value="Genomic_DNA"/>
</dbReference>
<evidence type="ECO:0000259" key="6">
    <source>
        <dbReference type="PROSITE" id="PS51900"/>
    </source>
</evidence>
<dbReference type="InterPro" id="IPR013762">
    <property type="entry name" value="Integrase-like_cat_sf"/>
</dbReference>
<evidence type="ECO:0000256" key="4">
    <source>
        <dbReference type="PROSITE-ProRule" id="PRU01248"/>
    </source>
</evidence>
<dbReference type="CDD" id="cd00799">
    <property type="entry name" value="INT_Cre_C"/>
    <property type="match status" value="1"/>
</dbReference>
<dbReference type="PANTHER" id="PTHR34605">
    <property type="entry name" value="PHAGE_INTEGRASE DOMAIN-CONTAINING PROTEIN"/>
    <property type="match status" value="1"/>
</dbReference>
<dbReference type="GO" id="GO:0015074">
    <property type="term" value="P:DNA integration"/>
    <property type="evidence" value="ECO:0007669"/>
    <property type="project" value="UniProtKB-KW"/>
</dbReference>
<dbReference type="InterPro" id="IPR052925">
    <property type="entry name" value="Phage_Integrase-like_Recomb"/>
</dbReference>
<dbReference type="RefSeq" id="WP_013147948.1">
    <property type="nucleotide sequence ID" value="NC_014207.1"/>
</dbReference>
<keyword evidence="1" id="KW-0229">DNA integration</keyword>
<evidence type="ECO:0000256" key="2">
    <source>
        <dbReference type="ARBA" id="ARBA00023125"/>
    </source>
</evidence>
<keyword evidence="3" id="KW-0233">DNA recombination</keyword>
<keyword evidence="8" id="KW-1185">Reference proteome</keyword>
<dbReference type="Proteomes" id="UP000000383">
    <property type="component" value="Chromosome"/>
</dbReference>
<dbReference type="SUPFAM" id="SSF56349">
    <property type="entry name" value="DNA breaking-rejoining enzymes"/>
    <property type="match status" value="1"/>
</dbReference>
<dbReference type="STRING" id="666681.M301_1251"/>
<sequence length="311" mass="35226">MKNIITRNILTHTIKKIEGAYAPATIRAYKTNFEKFIIFCDELDECALPAKSDLVVQYIKLLTGGHLKSNSIRIAVAAIATIHKLNQTPDPTDHPEVKLELRRMYRTLGRECKQAYGITNIILQKMLKATDKNLRGIRDRVLLLIAYDSLCRRSELVSLQVEDLTLIDTLPEPSFKLRLRRSKTDQDAKGRWLYLSNETQKALNDWLKATDIQSGKIFRGIRKKGELSDGLNSSHINRIYKRLAKTSSLDPSIIKQISGHSIRVGAAQDLLLSGASLPIIMNRGRWTKPDTVMHYCKFQCKNAPDLLGICV</sequence>
<dbReference type="GO" id="GO:0006310">
    <property type="term" value="P:DNA recombination"/>
    <property type="evidence" value="ECO:0007669"/>
    <property type="project" value="UniProtKB-KW"/>
</dbReference>
<evidence type="ECO:0000256" key="1">
    <source>
        <dbReference type="ARBA" id="ARBA00022908"/>
    </source>
</evidence>
<reference evidence="8" key="1">
    <citation type="submission" date="2010-05" db="EMBL/GenBank/DDBJ databases">
        <title>Complete sequence of Methylotenera sp. 301.</title>
        <authorList>
            <person name="Lucas S."/>
            <person name="Copeland A."/>
            <person name="Lapidus A."/>
            <person name="Cheng J.-F."/>
            <person name="Bruce D."/>
            <person name="Goodwin L."/>
            <person name="Pitluck S."/>
            <person name="Clum A."/>
            <person name="Land M."/>
            <person name="Hauser L."/>
            <person name="Kyrpides N."/>
            <person name="Ivanova N."/>
            <person name="Chistoservova L."/>
            <person name="Kalyuzhnaya M."/>
            <person name="Woyke T."/>
        </authorList>
    </citation>
    <scope>NUCLEOTIDE SEQUENCE [LARGE SCALE GENOMIC DNA]</scope>
    <source>
        <strain evidence="8">301</strain>
    </source>
</reference>
<dbReference type="InterPro" id="IPR002104">
    <property type="entry name" value="Integrase_catalytic"/>
</dbReference>
<accession>D7DHU9</accession>
<evidence type="ECO:0000313" key="7">
    <source>
        <dbReference type="EMBL" id="ADI29634.1"/>
    </source>
</evidence>
<dbReference type="HOGENOM" id="CLU_047407_0_1_4"/>
<gene>
    <name evidence="7" type="ordered locus">M301_1251</name>
</gene>
<name>D7DHU9_METV0</name>
<protein>
    <submittedName>
        <fullName evidence="7">Integrase family protein</fullName>
    </submittedName>
</protein>
<feature type="domain" description="Tyr recombinase" evidence="5">
    <location>
        <begin position="113"/>
        <end position="311"/>
    </location>
</feature>
<dbReference type="PROSITE" id="PS51898">
    <property type="entry name" value="TYR_RECOMBINASE"/>
    <property type="match status" value="1"/>
</dbReference>
<dbReference type="GO" id="GO:0003677">
    <property type="term" value="F:DNA binding"/>
    <property type="evidence" value="ECO:0007669"/>
    <property type="project" value="UniProtKB-UniRule"/>
</dbReference>
<proteinExistence type="predicted"/>